<comment type="caution">
    <text evidence="1">The sequence shown here is derived from an EMBL/GenBank/DDBJ whole genome shotgun (WGS) entry which is preliminary data.</text>
</comment>
<dbReference type="AlphaFoldDB" id="A0A835ATY4"/>
<accession>A0A835ATY4</accession>
<protein>
    <submittedName>
        <fullName evidence="1">Uncharacterized protein</fullName>
    </submittedName>
</protein>
<keyword evidence="2" id="KW-1185">Reference proteome</keyword>
<sequence length="53" mass="5586">MNETNHHGYDFSGLEVNITSESGSSGAPLVNLSGDLLGSCMVDVLTVSRTLFL</sequence>
<name>A0A835ATY4_9POAL</name>
<evidence type="ECO:0000313" key="2">
    <source>
        <dbReference type="Proteomes" id="UP000636709"/>
    </source>
</evidence>
<dbReference type="EMBL" id="JACEFO010002178">
    <property type="protein sequence ID" value="KAF8675564.1"/>
    <property type="molecule type" value="Genomic_DNA"/>
</dbReference>
<organism evidence="1 2">
    <name type="scientific">Digitaria exilis</name>
    <dbReference type="NCBI Taxonomy" id="1010633"/>
    <lineage>
        <taxon>Eukaryota</taxon>
        <taxon>Viridiplantae</taxon>
        <taxon>Streptophyta</taxon>
        <taxon>Embryophyta</taxon>
        <taxon>Tracheophyta</taxon>
        <taxon>Spermatophyta</taxon>
        <taxon>Magnoliopsida</taxon>
        <taxon>Liliopsida</taxon>
        <taxon>Poales</taxon>
        <taxon>Poaceae</taxon>
        <taxon>PACMAD clade</taxon>
        <taxon>Panicoideae</taxon>
        <taxon>Panicodae</taxon>
        <taxon>Paniceae</taxon>
        <taxon>Anthephorinae</taxon>
        <taxon>Digitaria</taxon>
    </lineage>
</organism>
<gene>
    <name evidence="1" type="ORF">HU200_047632</name>
</gene>
<dbReference type="Proteomes" id="UP000636709">
    <property type="component" value="Unassembled WGS sequence"/>
</dbReference>
<proteinExistence type="predicted"/>
<evidence type="ECO:0000313" key="1">
    <source>
        <dbReference type="EMBL" id="KAF8675564.1"/>
    </source>
</evidence>
<reference evidence="1" key="1">
    <citation type="submission" date="2020-07" db="EMBL/GenBank/DDBJ databases">
        <title>Genome sequence and genetic diversity analysis of an under-domesticated orphan crop, white fonio (Digitaria exilis).</title>
        <authorList>
            <person name="Bennetzen J.L."/>
            <person name="Chen S."/>
            <person name="Ma X."/>
            <person name="Wang X."/>
            <person name="Yssel A.E.J."/>
            <person name="Chaluvadi S.R."/>
            <person name="Johnson M."/>
            <person name="Gangashetty P."/>
            <person name="Hamidou F."/>
            <person name="Sanogo M.D."/>
            <person name="Zwaenepoel A."/>
            <person name="Wallace J."/>
            <person name="Van De Peer Y."/>
            <person name="Van Deynze A."/>
        </authorList>
    </citation>
    <scope>NUCLEOTIDE SEQUENCE</scope>
    <source>
        <tissue evidence="1">Leaves</tissue>
    </source>
</reference>